<dbReference type="AlphaFoldDB" id="N8YUL1"/>
<feature type="coiled-coil region" evidence="1">
    <location>
        <begin position="270"/>
        <end position="297"/>
    </location>
</feature>
<dbReference type="RefSeq" id="WP_004828544.1">
    <property type="nucleotide sequence ID" value="NZ_KB849466.1"/>
</dbReference>
<name>N8YUL1_ACIBZ</name>
<evidence type="ECO:0000256" key="1">
    <source>
        <dbReference type="SAM" id="Coils"/>
    </source>
</evidence>
<evidence type="ECO:0000313" key="2">
    <source>
        <dbReference type="EMBL" id="ENV23238.1"/>
    </source>
</evidence>
<dbReference type="HOGENOM" id="CLU_828024_0_0_6"/>
<accession>N8YUL1</accession>
<protein>
    <submittedName>
        <fullName evidence="2">Uncharacterized protein</fullName>
    </submittedName>
</protein>
<keyword evidence="1" id="KW-0175">Coiled coil</keyword>
<dbReference type="EMBL" id="APPK01000017">
    <property type="protein sequence ID" value="ENV23238.1"/>
    <property type="molecule type" value="Genomic_DNA"/>
</dbReference>
<evidence type="ECO:0000313" key="3">
    <source>
        <dbReference type="Proteomes" id="UP000013270"/>
    </source>
</evidence>
<proteinExistence type="predicted"/>
<organism evidence="2 3">
    <name type="scientific">Acinetobacter bereziniae NIPH 3</name>
    <dbReference type="NCBI Taxonomy" id="1217651"/>
    <lineage>
        <taxon>Bacteria</taxon>
        <taxon>Pseudomonadati</taxon>
        <taxon>Pseudomonadota</taxon>
        <taxon>Gammaproteobacteria</taxon>
        <taxon>Moraxellales</taxon>
        <taxon>Moraxellaceae</taxon>
        <taxon>Acinetobacter</taxon>
    </lineage>
</organism>
<dbReference type="PATRIC" id="fig|1217651.3.peg.742"/>
<sequence length="347" mass="40634">MPNHQLDNQIKIINMLELFIFEKICSTPFLGSHESILMASNEEDLRKAIYTLIDEGYFQELEEDKIKRLCNKPVKAFFPDQDGNDQVAKLDFEYRPKHYHEVLQAIRKFRASLQANALENIQTELKAIRTAYSSHADCMNQKNLPPILRDFLEQGVSNSFKKYNFQRIRKQPFYNFVENYIQNYRGRKFSSLKEVYKDLDLKVTARISQSIQNEINHLESLLKTMLIKHKECLIFTHSKAIIPISIPEQISLLKQGKPVSSTSFYSSQNLTDFKEQFESFNDRKENIESRIKTLKSELETFNNPDGPFERSKAYLNERPDLKVKLKEKCIVQKNPSISLSFPPLTNF</sequence>
<gene>
    <name evidence="2" type="ORF">F963_00771</name>
</gene>
<dbReference type="Proteomes" id="UP000013270">
    <property type="component" value="Unassembled WGS sequence"/>
</dbReference>
<reference evidence="2 3" key="1">
    <citation type="submission" date="2013-02" db="EMBL/GenBank/DDBJ databases">
        <title>The Genome Sequence of Acinetobacter bereziniae NIPH 3.</title>
        <authorList>
            <consortium name="The Broad Institute Genome Sequencing Platform"/>
            <consortium name="The Broad Institute Genome Sequencing Center for Infectious Disease"/>
            <person name="Cerqueira G."/>
            <person name="Feldgarden M."/>
            <person name="Courvalin P."/>
            <person name="Perichon B."/>
            <person name="Grillot-Courvalin C."/>
            <person name="Clermont D."/>
            <person name="Rocha E."/>
            <person name="Yoon E.-J."/>
            <person name="Nemec A."/>
            <person name="Walker B."/>
            <person name="Young S.K."/>
            <person name="Zeng Q."/>
            <person name="Gargeya S."/>
            <person name="Fitzgerald M."/>
            <person name="Haas B."/>
            <person name="Abouelleil A."/>
            <person name="Alvarado L."/>
            <person name="Arachchi H.M."/>
            <person name="Berlin A.M."/>
            <person name="Chapman S.B."/>
            <person name="Dewar J."/>
            <person name="Goldberg J."/>
            <person name="Griggs A."/>
            <person name="Gujja S."/>
            <person name="Hansen M."/>
            <person name="Howarth C."/>
            <person name="Imamovic A."/>
            <person name="Larimer J."/>
            <person name="McCowan C."/>
            <person name="Murphy C."/>
            <person name="Neiman D."/>
            <person name="Pearson M."/>
            <person name="Priest M."/>
            <person name="Roberts A."/>
            <person name="Saif S."/>
            <person name="Shea T."/>
            <person name="Sisk P."/>
            <person name="Sykes S."/>
            <person name="Wortman J."/>
            <person name="Nusbaum C."/>
            <person name="Birren B."/>
        </authorList>
    </citation>
    <scope>NUCLEOTIDE SEQUENCE [LARGE SCALE GENOMIC DNA]</scope>
    <source>
        <strain evidence="2 3">NIPH 3</strain>
    </source>
</reference>
<comment type="caution">
    <text evidence="2">The sequence shown here is derived from an EMBL/GenBank/DDBJ whole genome shotgun (WGS) entry which is preliminary data.</text>
</comment>